<proteinExistence type="predicted"/>
<evidence type="ECO:0000313" key="4">
    <source>
        <dbReference type="EMBL" id="PGH04166.1"/>
    </source>
</evidence>
<dbReference type="Gene3D" id="1.20.1050.10">
    <property type="match status" value="1"/>
</dbReference>
<dbReference type="CDD" id="cd00570">
    <property type="entry name" value="GST_N_family"/>
    <property type="match status" value="1"/>
</dbReference>
<dbReference type="Proteomes" id="UP000224080">
    <property type="component" value="Unassembled WGS sequence"/>
</dbReference>
<dbReference type="OrthoDB" id="4951845at2759"/>
<dbReference type="GO" id="GO:0005737">
    <property type="term" value="C:cytoplasm"/>
    <property type="evidence" value="ECO:0007669"/>
    <property type="project" value="InterPro"/>
</dbReference>
<feature type="domain" description="GST C-terminal" evidence="3">
    <location>
        <begin position="152"/>
        <end position="288"/>
    </location>
</feature>
<dbReference type="EMBL" id="PDNC01000041">
    <property type="protein sequence ID" value="PGH04166.1"/>
    <property type="molecule type" value="Genomic_DNA"/>
</dbReference>
<dbReference type="SUPFAM" id="SSF47616">
    <property type="entry name" value="GST C-terminal domain-like"/>
    <property type="match status" value="1"/>
</dbReference>
<dbReference type="STRING" id="2060905.A0A2B7X529"/>
<dbReference type="SUPFAM" id="SSF52833">
    <property type="entry name" value="Thioredoxin-like"/>
    <property type="match status" value="1"/>
</dbReference>
<keyword evidence="4" id="KW-0808">Transferase</keyword>
<dbReference type="AlphaFoldDB" id="A0A2B7X529"/>
<dbReference type="InterPro" id="IPR050983">
    <property type="entry name" value="GST_Omega/HSP26"/>
</dbReference>
<dbReference type="GO" id="GO:0045174">
    <property type="term" value="F:glutathione dehydrogenase (ascorbate) activity"/>
    <property type="evidence" value="ECO:0007669"/>
    <property type="project" value="UniProtKB-ARBA"/>
</dbReference>
<dbReference type="SFLD" id="SFLDG00358">
    <property type="entry name" value="Main_(cytGST)"/>
    <property type="match status" value="1"/>
</dbReference>
<feature type="domain" description="GST N-terminal" evidence="2">
    <location>
        <begin position="61"/>
        <end position="145"/>
    </location>
</feature>
<dbReference type="GO" id="GO:0004364">
    <property type="term" value="F:glutathione transferase activity"/>
    <property type="evidence" value="ECO:0007669"/>
    <property type="project" value="InterPro"/>
</dbReference>
<sequence>MTQIVRHPVATGAAKILADKHAAEKPLKLYAGWFCPYGKGKYQRPIQYSKTPREETNIITISIQEKEKTNIKSVQRTWLALEEKKIPYQYIEINPYDKSPSLLALNPKGLVPTIAAPLPNNQGSKPLYESNIINEYLEEAYPDHAPNLLPKDPFERARARIWIDFVGSRITPSYRRIQYAKSPDERNAARADFLKAVKEFTTAMDAEGPYFLGKEIGLPDIALAPWVARFFLVEKFLEGGTGIPAEGKAGEDEGVWARWRKWEKAIKERDSVKNTMSENVYYEKLAKQEWAK</sequence>
<protein>
    <submittedName>
        <fullName evidence="4">Glutathione S-transferase</fullName>
    </submittedName>
</protein>
<dbReference type="Pfam" id="PF13410">
    <property type="entry name" value="GST_C_2"/>
    <property type="match status" value="1"/>
</dbReference>
<dbReference type="PRINTS" id="PR01625">
    <property type="entry name" value="GSTRNSFRASEO"/>
</dbReference>
<organism evidence="4 5">
    <name type="scientific">Blastomyces parvus</name>
    <dbReference type="NCBI Taxonomy" id="2060905"/>
    <lineage>
        <taxon>Eukaryota</taxon>
        <taxon>Fungi</taxon>
        <taxon>Dikarya</taxon>
        <taxon>Ascomycota</taxon>
        <taxon>Pezizomycotina</taxon>
        <taxon>Eurotiomycetes</taxon>
        <taxon>Eurotiomycetidae</taxon>
        <taxon>Onygenales</taxon>
        <taxon>Ajellomycetaceae</taxon>
        <taxon>Blastomyces</taxon>
    </lineage>
</organism>
<gene>
    <name evidence="4" type="ORF">GX51_03673</name>
</gene>
<dbReference type="Gene3D" id="3.40.30.10">
    <property type="entry name" value="Glutaredoxin"/>
    <property type="match status" value="1"/>
</dbReference>
<dbReference type="PANTHER" id="PTHR43968:SF13">
    <property type="entry name" value="GLUTATHIONE TRANSFERASE OMEGA-1"/>
    <property type="match status" value="1"/>
</dbReference>
<dbReference type="SFLD" id="SFLDS00019">
    <property type="entry name" value="Glutathione_Transferase_(cytos"/>
    <property type="match status" value="1"/>
</dbReference>
<accession>A0A2B7X529</accession>
<dbReference type="InterPro" id="IPR004045">
    <property type="entry name" value="Glutathione_S-Trfase_N"/>
</dbReference>
<evidence type="ECO:0000259" key="3">
    <source>
        <dbReference type="PROSITE" id="PS50405"/>
    </source>
</evidence>
<dbReference type="InterPro" id="IPR036249">
    <property type="entry name" value="Thioredoxin-like_sf"/>
</dbReference>
<dbReference type="Pfam" id="PF13409">
    <property type="entry name" value="GST_N_2"/>
    <property type="match status" value="1"/>
</dbReference>
<dbReference type="PROSITE" id="PS50404">
    <property type="entry name" value="GST_NTER"/>
    <property type="match status" value="1"/>
</dbReference>
<evidence type="ECO:0000256" key="1">
    <source>
        <dbReference type="ARBA" id="ARBA00023002"/>
    </source>
</evidence>
<dbReference type="InterPro" id="IPR010987">
    <property type="entry name" value="Glutathione-S-Trfase_C-like"/>
</dbReference>
<dbReference type="InterPro" id="IPR036282">
    <property type="entry name" value="Glutathione-S-Trfase_C_sf"/>
</dbReference>
<reference evidence="4 5" key="1">
    <citation type="submission" date="2017-10" db="EMBL/GenBank/DDBJ databases">
        <title>Comparative genomics in systemic dimorphic fungi from Ajellomycetaceae.</title>
        <authorList>
            <person name="Munoz J.F."/>
            <person name="Mcewen J.G."/>
            <person name="Clay O.K."/>
            <person name="Cuomo C.A."/>
        </authorList>
    </citation>
    <scope>NUCLEOTIDE SEQUENCE [LARGE SCALE GENOMIC DNA]</scope>
    <source>
        <strain evidence="4 5">UAMH130</strain>
    </source>
</reference>
<dbReference type="PANTHER" id="PTHR43968">
    <property type="match status" value="1"/>
</dbReference>
<evidence type="ECO:0000259" key="2">
    <source>
        <dbReference type="PROSITE" id="PS50404"/>
    </source>
</evidence>
<dbReference type="InterPro" id="IPR040079">
    <property type="entry name" value="Glutathione_S-Trfase"/>
</dbReference>
<keyword evidence="5" id="KW-1185">Reference proteome</keyword>
<name>A0A2B7X529_9EURO</name>
<keyword evidence="1" id="KW-0560">Oxidoreductase</keyword>
<comment type="caution">
    <text evidence="4">The sequence shown here is derived from an EMBL/GenBank/DDBJ whole genome shotgun (WGS) entry which is preliminary data.</text>
</comment>
<dbReference type="InterPro" id="IPR005442">
    <property type="entry name" value="GST_omega"/>
</dbReference>
<dbReference type="PROSITE" id="PS50405">
    <property type="entry name" value="GST_CTER"/>
    <property type="match status" value="1"/>
</dbReference>
<evidence type="ECO:0000313" key="5">
    <source>
        <dbReference type="Proteomes" id="UP000224080"/>
    </source>
</evidence>